<dbReference type="GeneTree" id="ENSGT00940000156880"/>
<sequence>MADVDSEVPPLPPRYRFRDLLLGDQSFQNDDRVQVEFYVNENTFKERLKLFFIKNQRSSLRIRLFNLSLKLLTCLLYIIRVSLDDPTTQVSCARVICALFQGNIWEQIFQVSFILEMINTVPFIITIFWPPWRNIFVPVFLNCWLAKSALENMIVKFFNLVCLMACGIQHLERAGKSLSLFDSLYFCIVTFSTVGYGDVTPRIWPSQLLVVIMICVALVVLPLQFEELAYLWMERQKSGGNYSRHRAQTEKHVVLCVSSLKIDLLMDFLNEFYAHPRLQDYYVVILCPTEMDIQVRRVLQIPLWSQRVIYLQGSALKDQDLMRAKMDDAEACFILSSRNEVDRTAADHQTILRAWAVKDFAPNCPLYVQILKPENKFHVKFADHVVCEEEFKYAMLALNCVCPATSTLVTLLVHTSRGQEGQMSPEQWQRTYGRCSGNEVYHIRLADSKFFGEYDGKSFTYASFHAHKKYGVCLIGVKREDNKSILLNPGPRHIMAATDTCYYINITKEENSAFIFKQEEKHSKGLPVTGLYDAPSRLPVQSIIASMGTVAIDLQNPDPPADSSKLAIPTENGAGSRRPSIAPVLELADSSAILPCDLLSDPSEDETNQSDEEGVPAPEYVKGYPPNSPYIGSSPTLCHLLQEKAPFCCLRLDKGCRHNSFEDAKAYGFKNKLIIVSAETAGNGLYNFIVPLRAYYRPRKELNPIVLLLDNPPDNHFLEAICCFPMVYFMAGTIDNLDNLLQCGIIYADNLVVVDKESTMSAEEDYMADAKTIVNVQTMFRLFPSLSIITELTHPSNMRFMQFRAKDCYSLALSKLEKIERDKGSNLAFMFRLPFAAGRVFSISMLDTLLYQSFVKDYMIPIARLLLGLDTTPGSGYLCVMKVTEEDLWIRTYGRLFQKLCSSSAEIPIGLYRTESHMFSSSEVKQGCSQVSVNVEDCEEARDRRESWKEKTAHRNSTGSDQSEHPLLRKKSMQWARRLSRKNTKPPSRAERINQQRLNLYRRSERQELSELVKNRMKHLGLPTIGYDEMNDHQNTLSYVLINPPPDTILELNDIVYIIRSDPLAHVPDDLPGQAGARMKQDFGAETRGETHL</sequence>
<keyword evidence="5" id="KW-0631">Potassium channel</keyword>
<evidence type="ECO:0000259" key="13">
    <source>
        <dbReference type="PROSITE" id="PS51201"/>
    </source>
</evidence>
<dbReference type="PROSITE" id="PS51201">
    <property type="entry name" value="RCK_N"/>
    <property type="match status" value="2"/>
</dbReference>
<name>W5L3W8_ASTMX</name>
<reference evidence="15" key="2">
    <citation type="journal article" date="2014" name="Nat. Commun.">
        <title>The cavefish genome reveals candidate genes for eye loss.</title>
        <authorList>
            <person name="McGaugh S.E."/>
            <person name="Gross J.B."/>
            <person name="Aken B."/>
            <person name="Blin M."/>
            <person name="Borowsky R."/>
            <person name="Chalopin D."/>
            <person name="Hinaux H."/>
            <person name="Jeffery W.R."/>
            <person name="Keene A."/>
            <person name="Ma L."/>
            <person name="Minx P."/>
            <person name="Murphy D."/>
            <person name="O'Quin K.E."/>
            <person name="Retaux S."/>
            <person name="Rohner N."/>
            <person name="Searle S.M."/>
            <person name="Stahl B.A."/>
            <person name="Tabin C."/>
            <person name="Volff J.N."/>
            <person name="Yoshizawa M."/>
            <person name="Warren W.C."/>
        </authorList>
    </citation>
    <scope>NUCLEOTIDE SEQUENCE [LARGE SCALE GENOMIC DNA]</scope>
    <source>
        <strain evidence="15">female</strain>
    </source>
</reference>
<dbReference type="InterPro" id="IPR003148">
    <property type="entry name" value="RCK_N"/>
</dbReference>
<dbReference type="FunFam" id="3.40.50.720:FF:000034">
    <property type="entry name" value="Potassium channel subfamily T member 1"/>
    <property type="match status" value="1"/>
</dbReference>
<keyword evidence="8" id="KW-0406">Ion transport</keyword>
<proteinExistence type="predicted"/>
<feature type="region of interest" description="Disordered" evidence="12">
    <location>
        <begin position="946"/>
        <end position="996"/>
    </location>
</feature>
<dbReference type="GO" id="GO:0015271">
    <property type="term" value="F:outward rectifier potassium channel activity"/>
    <property type="evidence" value="ECO:0007669"/>
    <property type="project" value="TreeGrafter"/>
</dbReference>
<dbReference type="Gene3D" id="1.10.287.70">
    <property type="match status" value="1"/>
</dbReference>
<evidence type="ECO:0000256" key="2">
    <source>
        <dbReference type="ARBA" id="ARBA00022448"/>
    </source>
</evidence>
<dbReference type="Pfam" id="PF03493">
    <property type="entry name" value="BK_channel_a"/>
    <property type="match status" value="1"/>
</dbReference>
<evidence type="ECO:0000256" key="9">
    <source>
        <dbReference type="ARBA" id="ARBA00023136"/>
    </source>
</evidence>
<keyword evidence="2" id="KW-0813">Transport</keyword>
<evidence type="ECO:0000256" key="10">
    <source>
        <dbReference type="ARBA" id="ARBA00023303"/>
    </source>
</evidence>
<evidence type="ECO:0000256" key="7">
    <source>
        <dbReference type="ARBA" id="ARBA00022989"/>
    </source>
</evidence>
<keyword evidence="7" id="KW-1133">Transmembrane helix</keyword>
<reference evidence="14" key="4">
    <citation type="submission" date="2025-09" db="UniProtKB">
        <authorList>
            <consortium name="Ensembl"/>
        </authorList>
    </citation>
    <scope>IDENTIFICATION</scope>
</reference>
<evidence type="ECO:0000256" key="1">
    <source>
        <dbReference type="ARBA" id="ARBA00004651"/>
    </source>
</evidence>
<accession>W5L3W8</accession>
<keyword evidence="6" id="KW-0630">Potassium</keyword>
<dbReference type="SUPFAM" id="SSF81324">
    <property type="entry name" value="Voltage-gated potassium channels"/>
    <property type="match status" value="1"/>
</dbReference>
<evidence type="ECO:0000256" key="6">
    <source>
        <dbReference type="ARBA" id="ARBA00022958"/>
    </source>
</evidence>
<keyword evidence="3" id="KW-0633">Potassium transport</keyword>
<feature type="region of interest" description="Disordered" evidence="12">
    <location>
        <begin position="598"/>
        <end position="619"/>
    </location>
</feature>
<dbReference type="Bgee" id="ENSAMXG00000014058">
    <property type="expression patterns" value="Expressed in brain and 9 other cell types or tissues"/>
</dbReference>
<comment type="subcellular location">
    <subcellularLocation>
        <location evidence="1">Cell membrane</location>
        <topology evidence="1">Multi-pass membrane protein</topology>
    </subcellularLocation>
</comment>
<dbReference type="GO" id="GO:0005886">
    <property type="term" value="C:plasma membrane"/>
    <property type="evidence" value="ECO:0007669"/>
    <property type="project" value="UniProtKB-SubCell"/>
</dbReference>
<keyword evidence="4" id="KW-0812">Transmembrane</keyword>
<dbReference type="InterPro" id="IPR047871">
    <property type="entry name" value="K_chnl_Slo-like"/>
</dbReference>
<organism evidence="14 15">
    <name type="scientific">Astyanax mexicanus</name>
    <name type="common">Blind cave fish</name>
    <name type="synonym">Astyanax fasciatus mexicanus</name>
    <dbReference type="NCBI Taxonomy" id="7994"/>
    <lineage>
        <taxon>Eukaryota</taxon>
        <taxon>Metazoa</taxon>
        <taxon>Chordata</taxon>
        <taxon>Craniata</taxon>
        <taxon>Vertebrata</taxon>
        <taxon>Euteleostomi</taxon>
        <taxon>Actinopterygii</taxon>
        <taxon>Neopterygii</taxon>
        <taxon>Teleostei</taxon>
        <taxon>Ostariophysi</taxon>
        <taxon>Characiformes</taxon>
        <taxon>Characoidei</taxon>
        <taxon>Acestrorhamphidae</taxon>
        <taxon>Acestrorhamphinae</taxon>
        <taxon>Astyanax</taxon>
    </lineage>
</organism>
<comment type="catalytic activity">
    <reaction evidence="11">
        <text>K(+)(in) = K(+)(out)</text>
        <dbReference type="Rhea" id="RHEA:29463"/>
        <dbReference type="ChEBI" id="CHEBI:29103"/>
    </reaction>
</comment>
<dbReference type="Ensembl" id="ENSAMXT00000014530.2">
    <property type="protein sequence ID" value="ENSAMXP00000014530.2"/>
    <property type="gene ID" value="ENSAMXG00000014058.2"/>
</dbReference>
<evidence type="ECO:0000256" key="4">
    <source>
        <dbReference type="ARBA" id="ARBA00022692"/>
    </source>
</evidence>
<dbReference type="eggNOG" id="KOG3193">
    <property type="taxonomic scope" value="Eukaryota"/>
</dbReference>
<feature type="domain" description="RCK N-terminal" evidence="13">
    <location>
        <begin position="250"/>
        <end position="386"/>
    </location>
</feature>
<evidence type="ECO:0000256" key="12">
    <source>
        <dbReference type="SAM" id="MobiDB-lite"/>
    </source>
</evidence>
<keyword evidence="9" id="KW-0472">Membrane</keyword>
<dbReference type="GO" id="GO:0005228">
    <property type="term" value="F:intracellular sodium-activated potassium channel activity"/>
    <property type="evidence" value="ECO:0007669"/>
    <property type="project" value="TreeGrafter"/>
</dbReference>
<dbReference type="PANTHER" id="PTHR10027">
    <property type="entry name" value="CALCIUM-ACTIVATED POTASSIUM CHANNEL ALPHA CHAIN"/>
    <property type="match status" value="1"/>
</dbReference>
<evidence type="ECO:0000256" key="5">
    <source>
        <dbReference type="ARBA" id="ARBA00022826"/>
    </source>
</evidence>
<dbReference type="InterPro" id="IPR036291">
    <property type="entry name" value="NAD(P)-bd_dom_sf"/>
</dbReference>
<evidence type="ECO:0000256" key="3">
    <source>
        <dbReference type="ARBA" id="ARBA00022538"/>
    </source>
</evidence>
<feature type="compositionally biased region" description="Acidic residues" evidence="12">
    <location>
        <begin position="602"/>
        <end position="614"/>
    </location>
</feature>
<evidence type="ECO:0000313" key="15">
    <source>
        <dbReference type="Proteomes" id="UP000018467"/>
    </source>
</evidence>
<keyword evidence="15" id="KW-1185">Reference proteome</keyword>
<protein>
    <submittedName>
        <fullName evidence="14">Potassium sodium-activated channel subfamily T member 1</fullName>
    </submittedName>
</protein>
<feature type="domain" description="RCK N-terminal" evidence="13">
    <location>
        <begin position="671"/>
        <end position="811"/>
    </location>
</feature>
<dbReference type="AlphaFoldDB" id="W5L3W8"/>
<reference evidence="15" key="1">
    <citation type="submission" date="2013-03" db="EMBL/GenBank/DDBJ databases">
        <authorList>
            <person name="Jeffery W."/>
            <person name="Warren W."/>
            <person name="Wilson R.K."/>
        </authorList>
    </citation>
    <scope>NUCLEOTIDE SEQUENCE</scope>
    <source>
        <strain evidence="15">female</strain>
    </source>
</reference>
<dbReference type="InterPro" id="IPR013099">
    <property type="entry name" value="K_chnl_dom"/>
</dbReference>
<dbReference type="Pfam" id="PF07885">
    <property type="entry name" value="Ion_trans_2"/>
    <property type="match status" value="1"/>
</dbReference>
<dbReference type="PANTHER" id="PTHR10027:SF14">
    <property type="entry name" value="POTASSIUM CHANNEL SUBFAMILY T MEMBER 1"/>
    <property type="match status" value="1"/>
</dbReference>
<dbReference type="FunFam" id="3.40.50.720:FF:000011">
    <property type="entry name" value="Potassium channel subfamily T member 1"/>
    <property type="match status" value="1"/>
</dbReference>
<dbReference type="InParanoid" id="W5L3W8"/>
<evidence type="ECO:0000256" key="11">
    <source>
        <dbReference type="ARBA" id="ARBA00034430"/>
    </source>
</evidence>
<dbReference type="SUPFAM" id="SSF51735">
    <property type="entry name" value="NAD(P)-binding Rossmann-fold domains"/>
    <property type="match status" value="1"/>
</dbReference>
<dbReference type="Proteomes" id="UP000018467">
    <property type="component" value="Unassembled WGS sequence"/>
</dbReference>
<dbReference type="Pfam" id="PF22614">
    <property type="entry name" value="Slo-like_RCK"/>
    <property type="match status" value="2"/>
</dbReference>
<dbReference type="InterPro" id="IPR003929">
    <property type="entry name" value="K_chnl_BK_asu"/>
</dbReference>
<reference evidence="14" key="3">
    <citation type="submission" date="2025-08" db="UniProtKB">
        <authorList>
            <consortium name="Ensembl"/>
        </authorList>
    </citation>
    <scope>IDENTIFICATION</scope>
</reference>
<evidence type="ECO:0000313" key="14">
    <source>
        <dbReference type="Ensembl" id="ENSAMXP00000014530.2"/>
    </source>
</evidence>
<evidence type="ECO:0000256" key="8">
    <source>
        <dbReference type="ARBA" id="ARBA00023065"/>
    </source>
</evidence>
<keyword evidence="10" id="KW-0407">Ion channel</keyword>
<dbReference type="FunFam" id="1.10.287.70:FF:000058">
    <property type="entry name" value="Potassium sodium-activated channel subfamily T member 2"/>
    <property type="match status" value="1"/>
</dbReference>
<dbReference type="Gene3D" id="3.40.50.720">
    <property type="entry name" value="NAD(P)-binding Rossmann-like Domain"/>
    <property type="match status" value="2"/>
</dbReference>
<feature type="region of interest" description="Disordered" evidence="12">
    <location>
        <begin position="554"/>
        <end position="579"/>
    </location>
</feature>
<dbReference type="OrthoDB" id="257992at2759"/>
<feature type="compositionally biased region" description="Basic residues" evidence="12">
    <location>
        <begin position="968"/>
        <end position="984"/>
    </location>
</feature>
<dbReference type="HOGENOM" id="CLU_003370_0_0_1"/>